<organism evidence="2 3">
    <name type="scientific">Halopiger aswanensis</name>
    <dbReference type="NCBI Taxonomy" id="148449"/>
    <lineage>
        <taxon>Archaea</taxon>
        <taxon>Methanobacteriati</taxon>
        <taxon>Methanobacteriota</taxon>
        <taxon>Stenosarchaea group</taxon>
        <taxon>Halobacteria</taxon>
        <taxon>Halobacteriales</taxon>
        <taxon>Natrialbaceae</taxon>
        <taxon>Halopiger</taxon>
    </lineage>
</organism>
<dbReference type="EMBL" id="RAPO01000002">
    <property type="protein sequence ID" value="RKD94704.1"/>
    <property type="molecule type" value="Genomic_DNA"/>
</dbReference>
<sequence length="63" mass="7045">MREGWIDLECPDCGDHWEADPASLPSPGNRYTCERCESERPIAAFVKTKRGLDILESFDATSA</sequence>
<feature type="domain" description="DUF7836" evidence="1">
    <location>
        <begin position="1"/>
        <end position="58"/>
    </location>
</feature>
<evidence type="ECO:0000313" key="3">
    <source>
        <dbReference type="Proteomes" id="UP000283805"/>
    </source>
</evidence>
<proteinExistence type="predicted"/>
<dbReference type="InterPro" id="IPR057158">
    <property type="entry name" value="DUF7836"/>
</dbReference>
<evidence type="ECO:0000313" key="2">
    <source>
        <dbReference type="EMBL" id="RKD94704.1"/>
    </source>
</evidence>
<dbReference type="Pfam" id="PF25206">
    <property type="entry name" value="DUF7836"/>
    <property type="match status" value="1"/>
</dbReference>
<evidence type="ECO:0000259" key="1">
    <source>
        <dbReference type="Pfam" id="PF25206"/>
    </source>
</evidence>
<reference evidence="2 3" key="1">
    <citation type="submission" date="2018-09" db="EMBL/GenBank/DDBJ databases">
        <title>Genomic Encyclopedia of Archaeal and Bacterial Type Strains, Phase II (KMG-II): from individual species to whole genera.</title>
        <authorList>
            <person name="Goeker M."/>
        </authorList>
    </citation>
    <scope>NUCLEOTIDE SEQUENCE [LARGE SCALE GENOMIC DNA]</scope>
    <source>
        <strain evidence="2 3">DSM 13151</strain>
    </source>
</reference>
<keyword evidence="3" id="KW-1185">Reference proteome</keyword>
<dbReference type="Proteomes" id="UP000283805">
    <property type="component" value="Unassembled WGS sequence"/>
</dbReference>
<accession>A0A3R7HI08</accession>
<dbReference type="RefSeq" id="WP_120244031.1">
    <property type="nucleotide sequence ID" value="NZ_RAPO01000002.1"/>
</dbReference>
<name>A0A3R7HI08_9EURY</name>
<dbReference type="AlphaFoldDB" id="A0A3R7HI08"/>
<comment type="caution">
    <text evidence="2">The sequence shown here is derived from an EMBL/GenBank/DDBJ whole genome shotgun (WGS) entry which is preliminary data.</text>
</comment>
<gene>
    <name evidence="2" type="ORF">ATJ93_1543</name>
</gene>
<protein>
    <recommendedName>
        <fullName evidence="1">DUF7836 domain-containing protein</fullName>
    </recommendedName>
</protein>
<dbReference type="OrthoDB" id="179396at2157"/>